<reference evidence="1" key="1">
    <citation type="submission" date="2023-06" db="EMBL/GenBank/DDBJ databases">
        <title>Survivors Of The Sea: Transcriptome response of Skeletonema marinoi to long-term dormancy.</title>
        <authorList>
            <person name="Pinder M.I.M."/>
            <person name="Kourtchenko O."/>
            <person name="Robertson E.K."/>
            <person name="Larsson T."/>
            <person name="Maumus F."/>
            <person name="Osuna-Cruz C.M."/>
            <person name="Vancaester E."/>
            <person name="Stenow R."/>
            <person name="Vandepoele K."/>
            <person name="Ploug H."/>
            <person name="Bruchert V."/>
            <person name="Godhe A."/>
            <person name="Topel M."/>
        </authorList>
    </citation>
    <scope>NUCLEOTIDE SEQUENCE</scope>
    <source>
        <strain evidence="1">R05AC</strain>
    </source>
</reference>
<keyword evidence="2" id="KW-1185">Reference proteome</keyword>
<dbReference type="EMBL" id="JATAAI010000003">
    <property type="protein sequence ID" value="KAK1746740.1"/>
    <property type="molecule type" value="Genomic_DNA"/>
</dbReference>
<protein>
    <submittedName>
        <fullName evidence="1">Uncharacterized protein</fullName>
    </submittedName>
</protein>
<organism evidence="1 2">
    <name type="scientific">Skeletonema marinoi</name>
    <dbReference type="NCBI Taxonomy" id="267567"/>
    <lineage>
        <taxon>Eukaryota</taxon>
        <taxon>Sar</taxon>
        <taxon>Stramenopiles</taxon>
        <taxon>Ochrophyta</taxon>
        <taxon>Bacillariophyta</taxon>
        <taxon>Coscinodiscophyceae</taxon>
        <taxon>Thalassiosirophycidae</taxon>
        <taxon>Thalassiosirales</taxon>
        <taxon>Skeletonemataceae</taxon>
        <taxon>Skeletonema</taxon>
        <taxon>Skeletonema marinoi-dohrnii complex</taxon>
    </lineage>
</organism>
<accession>A0AAD8YJY1</accession>
<comment type="caution">
    <text evidence="1">The sequence shown here is derived from an EMBL/GenBank/DDBJ whole genome shotgun (WGS) entry which is preliminary data.</text>
</comment>
<proteinExistence type="predicted"/>
<gene>
    <name evidence="1" type="ORF">QTG54_002084</name>
</gene>
<evidence type="ECO:0000313" key="2">
    <source>
        <dbReference type="Proteomes" id="UP001224775"/>
    </source>
</evidence>
<evidence type="ECO:0000313" key="1">
    <source>
        <dbReference type="EMBL" id="KAK1746740.1"/>
    </source>
</evidence>
<dbReference type="Proteomes" id="UP001224775">
    <property type="component" value="Unassembled WGS sequence"/>
</dbReference>
<name>A0AAD8YJY1_9STRA</name>
<dbReference type="AlphaFoldDB" id="A0AAD8YJY1"/>
<sequence length="158" mass="17886">MGSCTVNGLCDEQTQDLFDLQLRTPEEFKFWDGRSSDKIPYDNITWNFDYSDGETRVPPISRSDALLSASQYISTAYKTGSSYRTIECIPKSKGNCDYSFNMTADSAVESYAVKKNGQLVNTQGVEGLIWKNHDSFMTKLLMTVYQRVPLRVLSSLVF</sequence>